<dbReference type="InterPro" id="IPR015931">
    <property type="entry name" value="Acnase/IPM_dHydase_lsu_aba_1/3"/>
</dbReference>
<dbReference type="NCBIfam" id="NF001614">
    <property type="entry name" value="PRK00402.1"/>
    <property type="match status" value="1"/>
</dbReference>
<keyword evidence="2 6" id="KW-0479">Metal-binding</keyword>
<dbReference type="InterPro" id="IPR036008">
    <property type="entry name" value="Aconitase_4Fe-4S_dom"/>
</dbReference>
<dbReference type="HAMAP" id="MF_01027">
    <property type="entry name" value="LeuC_type2"/>
    <property type="match status" value="1"/>
</dbReference>
<dbReference type="GO" id="GO:0009098">
    <property type="term" value="P:L-leucine biosynthetic process"/>
    <property type="evidence" value="ECO:0007669"/>
    <property type="project" value="UniProtKB-UniRule"/>
</dbReference>
<evidence type="ECO:0000256" key="6">
    <source>
        <dbReference type="HAMAP-Rule" id="MF_01027"/>
    </source>
</evidence>
<comment type="subunit">
    <text evidence="6">Heterodimer of LeuC and LeuD.</text>
</comment>
<dbReference type="Pfam" id="PF00330">
    <property type="entry name" value="Aconitase"/>
    <property type="match status" value="1"/>
</dbReference>
<dbReference type="PANTHER" id="PTHR43822">
    <property type="entry name" value="HOMOACONITASE, MITOCHONDRIAL-RELATED"/>
    <property type="match status" value="1"/>
</dbReference>
<dbReference type="InterPro" id="IPR001030">
    <property type="entry name" value="Acoase/IPM_deHydtase_lsu_aba"/>
</dbReference>
<dbReference type="InterPro" id="IPR018136">
    <property type="entry name" value="Aconitase_4Fe-4S_BS"/>
</dbReference>
<feature type="binding site" evidence="6">
    <location>
        <position position="288"/>
    </location>
    <ligand>
        <name>[4Fe-4S] cluster</name>
        <dbReference type="ChEBI" id="CHEBI:49883"/>
    </ligand>
</feature>
<gene>
    <name evidence="6" type="primary">leuC</name>
    <name evidence="8" type="ORF">FTO68_09695</name>
</gene>
<evidence type="ECO:0000259" key="7">
    <source>
        <dbReference type="Pfam" id="PF00330"/>
    </source>
</evidence>
<comment type="catalytic activity">
    <reaction evidence="6">
        <text>(2R,3S)-3-isopropylmalate = (2S)-2-isopropylmalate</text>
        <dbReference type="Rhea" id="RHEA:32287"/>
        <dbReference type="ChEBI" id="CHEBI:1178"/>
        <dbReference type="ChEBI" id="CHEBI:35121"/>
        <dbReference type="EC" id="4.2.1.33"/>
    </reaction>
</comment>
<evidence type="ECO:0000313" key="8">
    <source>
        <dbReference type="EMBL" id="MCQ1539251.1"/>
    </source>
</evidence>
<evidence type="ECO:0000256" key="5">
    <source>
        <dbReference type="ARBA" id="ARBA00023239"/>
    </source>
</evidence>
<dbReference type="RefSeq" id="WP_255333218.1">
    <property type="nucleotide sequence ID" value="NZ_VOTZ01000023.1"/>
</dbReference>
<dbReference type="GO" id="GO:0051539">
    <property type="term" value="F:4 iron, 4 sulfur cluster binding"/>
    <property type="evidence" value="ECO:0007669"/>
    <property type="project" value="UniProtKB-KW"/>
</dbReference>
<name>A0ABD4TKH8_9EURY</name>
<dbReference type="PROSITE" id="PS01244">
    <property type="entry name" value="ACONITASE_2"/>
    <property type="match status" value="1"/>
</dbReference>
<dbReference type="PANTHER" id="PTHR43822:SF2">
    <property type="entry name" value="HOMOACONITASE, MITOCHONDRIAL"/>
    <property type="match status" value="1"/>
</dbReference>
<evidence type="ECO:0000256" key="4">
    <source>
        <dbReference type="ARBA" id="ARBA00023014"/>
    </source>
</evidence>
<dbReference type="Gene3D" id="3.30.499.10">
    <property type="entry name" value="Aconitase, domain 3"/>
    <property type="match status" value="2"/>
</dbReference>
<keyword evidence="1 6" id="KW-0004">4Fe-4S</keyword>
<comment type="pathway">
    <text evidence="6">Amino-acid biosynthesis; L-leucine biosynthesis; L-leucine from 3-methyl-2-oxobutanoate: step 2/4.</text>
</comment>
<evidence type="ECO:0000256" key="1">
    <source>
        <dbReference type="ARBA" id="ARBA00022485"/>
    </source>
</evidence>
<protein>
    <recommendedName>
        <fullName evidence="6">3-isopropylmalate dehydratase large subunit</fullName>
        <ecNumber evidence="6">4.2.1.33</ecNumber>
    </recommendedName>
    <alternativeName>
        <fullName evidence="6">Alpha-IPM isomerase</fullName>
        <shortName evidence="6">IPMI</shortName>
    </alternativeName>
    <alternativeName>
        <fullName evidence="6">Isopropylmalate isomerase</fullName>
    </alternativeName>
</protein>
<keyword evidence="5 6" id="KW-0456">Lyase</keyword>
<comment type="caution">
    <text evidence="8">The sequence shown here is derived from an EMBL/GenBank/DDBJ whole genome shotgun (WGS) entry which is preliminary data.</text>
</comment>
<dbReference type="InterPro" id="IPR011826">
    <property type="entry name" value="HAcnase/IPMdehydase_lsu_prok"/>
</dbReference>
<dbReference type="AlphaFoldDB" id="A0ABD4TKH8"/>
<accession>A0ABD4TKH8</accession>
<evidence type="ECO:0000256" key="3">
    <source>
        <dbReference type="ARBA" id="ARBA00023004"/>
    </source>
</evidence>
<keyword evidence="6" id="KW-0028">Amino-acid biosynthesis</keyword>
<dbReference type="PROSITE" id="PS00450">
    <property type="entry name" value="ACONITASE_1"/>
    <property type="match status" value="1"/>
</dbReference>
<sequence>MSQTLTERILGGSAGEYIDRRVDRAYVHDGTGVLTVEAFHSMGVQRGMNPEKISVLFDHICPANNGLTADLQRELRQYARSGGMIFSDCGGGICHQIMSEGCILPGEVVVGADSHSCTGGAFGAFATGVGATDMAAIWASGETWFRVPETIGIKLEGRLSGAAEAKDLALSVVSRLGMEGATYCALEYSGEGAGTLDMEDRLCICNMGVETGAKNAIFYADQICREYLGSYGHDIALQIQDDCSYLREITIDLDDIVPVIASPHRVDSGRPVADLAGTGVDQVLLGTCTNGRYNDLQRFAGIVRGKQVKIRTIVVPASRDVLLRATRDGILADLIAAGCTVVSPGCGPCLGMHNGVLGEGEVCLSTANRNFKNRMGVGGSIYLASPGTAAATALAGYISEPEVWE</sequence>
<dbReference type="GO" id="GO:0046872">
    <property type="term" value="F:metal ion binding"/>
    <property type="evidence" value="ECO:0007669"/>
    <property type="project" value="UniProtKB-KW"/>
</dbReference>
<evidence type="ECO:0000313" key="9">
    <source>
        <dbReference type="Proteomes" id="UP001524383"/>
    </source>
</evidence>
<reference evidence="8 9" key="1">
    <citation type="submission" date="2019-08" db="EMBL/GenBank/DDBJ databases">
        <authorList>
            <person name="Chen S.-C."/>
            <person name="Lai M.-C."/>
            <person name="You Y.-T."/>
        </authorList>
    </citation>
    <scope>NUCLEOTIDE SEQUENCE [LARGE SCALE GENOMIC DNA]</scope>
    <source>
        <strain evidence="8 9">P2F9704a</strain>
    </source>
</reference>
<dbReference type="Proteomes" id="UP001524383">
    <property type="component" value="Unassembled WGS sequence"/>
</dbReference>
<keyword evidence="3 6" id="KW-0408">Iron</keyword>
<keyword evidence="6" id="KW-0100">Branched-chain amino acid biosynthesis</keyword>
<dbReference type="EC" id="4.2.1.33" evidence="6"/>
<dbReference type="SUPFAM" id="SSF53732">
    <property type="entry name" value="Aconitase iron-sulfur domain"/>
    <property type="match status" value="1"/>
</dbReference>
<dbReference type="NCBIfam" id="TIGR02086">
    <property type="entry name" value="IPMI_arch"/>
    <property type="match status" value="1"/>
</dbReference>
<dbReference type="InterPro" id="IPR050067">
    <property type="entry name" value="IPM_dehydratase_rel_enz"/>
</dbReference>
<keyword evidence="4 6" id="KW-0411">Iron-sulfur</keyword>
<dbReference type="GO" id="GO:0003861">
    <property type="term" value="F:3-isopropylmalate dehydratase activity"/>
    <property type="evidence" value="ECO:0007669"/>
    <property type="project" value="UniProtKB-UniRule"/>
</dbReference>
<feature type="binding site" evidence="6">
    <location>
        <position position="346"/>
    </location>
    <ligand>
        <name>[4Fe-4S] cluster</name>
        <dbReference type="ChEBI" id="CHEBI:49883"/>
    </ligand>
</feature>
<evidence type="ECO:0000256" key="2">
    <source>
        <dbReference type="ARBA" id="ARBA00022723"/>
    </source>
</evidence>
<proteinExistence type="inferred from homology"/>
<comment type="similarity">
    <text evidence="6">Belongs to the aconitase/IPM isomerase family. LeuC type 2 subfamily.</text>
</comment>
<keyword evidence="6" id="KW-0432">Leucine biosynthesis</keyword>
<organism evidence="8 9">
    <name type="scientific">Methanocalculus taiwanensis</name>
    <dbReference type="NCBI Taxonomy" id="106207"/>
    <lineage>
        <taxon>Archaea</taxon>
        <taxon>Methanobacteriati</taxon>
        <taxon>Methanobacteriota</taxon>
        <taxon>Stenosarchaea group</taxon>
        <taxon>Methanomicrobia</taxon>
        <taxon>Methanomicrobiales</taxon>
        <taxon>Methanocalculaceae</taxon>
        <taxon>Methanocalculus</taxon>
    </lineage>
</organism>
<dbReference type="NCBIfam" id="TIGR01343">
    <property type="entry name" value="hacA_fam"/>
    <property type="match status" value="1"/>
</dbReference>
<dbReference type="PRINTS" id="PR00415">
    <property type="entry name" value="ACONITASE"/>
</dbReference>
<dbReference type="EMBL" id="VOTZ01000023">
    <property type="protein sequence ID" value="MCQ1539251.1"/>
    <property type="molecule type" value="Genomic_DNA"/>
</dbReference>
<dbReference type="InterPro" id="IPR006251">
    <property type="entry name" value="Homoacnase/IPMdehydase_lsu"/>
</dbReference>
<keyword evidence="9" id="KW-1185">Reference proteome</keyword>
<feature type="binding site" evidence="6">
    <location>
        <position position="349"/>
    </location>
    <ligand>
        <name>[4Fe-4S] cluster</name>
        <dbReference type="ChEBI" id="CHEBI:49883"/>
    </ligand>
</feature>
<feature type="domain" description="Aconitase/3-isopropylmalate dehydratase large subunit alpha/beta/alpha" evidence="7">
    <location>
        <begin position="18"/>
        <end position="396"/>
    </location>
</feature>
<comment type="cofactor">
    <cofactor evidence="6">
        <name>[4Fe-4S] cluster</name>
        <dbReference type="ChEBI" id="CHEBI:49883"/>
    </cofactor>
    <text evidence="6">Binds 1 [4Fe-4S] cluster per subunit.</text>
</comment>
<comment type="function">
    <text evidence="6">Catalyzes the isomerization between 2-isopropylmalate and 3-isopropylmalate, via the formation of 2-isopropylmaleate.</text>
</comment>